<evidence type="ECO:0000313" key="3">
    <source>
        <dbReference type="Proteomes" id="UP000288623"/>
    </source>
</evidence>
<reference evidence="2 3" key="1">
    <citation type="submission" date="2014-11" db="EMBL/GenBank/DDBJ databases">
        <title>Genome sequence and analysis of novel Kurthia sp.</title>
        <authorList>
            <person name="Lawson J.N."/>
            <person name="Gonzalez J.E."/>
            <person name="Rinauldi L."/>
            <person name="Xuan Z."/>
            <person name="Firman A."/>
            <person name="Shaddox L."/>
            <person name="Trudeau A."/>
            <person name="Shah S."/>
            <person name="Reiman D."/>
        </authorList>
    </citation>
    <scope>NUCLEOTIDE SEQUENCE [LARGE SCALE GENOMIC DNA]</scope>
    <source>
        <strain evidence="2 3">3B1D</strain>
    </source>
</reference>
<dbReference type="RefSeq" id="WP_126991911.1">
    <property type="nucleotide sequence ID" value="NZ_JTFC01000042.1"/>
</dbReference>
<feature type="domain" description="SH3b" evidence="1">
    <location>
        <begin position="29"/>
        <end position="78"/>
    </location>
</feature>
<dbReference type="Proteomes" id="UP000288623">
    <property type="component" value="Unassembled WGS sequence"/>
</dbReference>
<comment type="caution">
    <text evidence="2">The sequence shown here is derived from an EMBL/GenBank/DDBJ whole genome shotgun (WGS) entry which is preliminary data.</text>
</comment>
<evidence type="ECO:0000313" key="2">
    <source>
        <dbReference type="EMBL" id="RUS52570.1"/>
    </source>
</evidence>
<organism evidence="2 3">
    <name type="scientific">Candidatus Kurthia intestinigallinarum</name>
    <dbReference type="NCBI Taxonomy" id="1562256"/>
    <lineage>
        <taxon>Bacteria</taxon>
        <taxon>Bacillati</taxon>
        <taxon>Bacillota</taxon>
        <taxon>Bacilli</taxon>
        <taxon>Bacillales</taxon>
        <taxon>Caryophanaceae</taxon>
        <taxon>Kurthia</taxon>
    </lineage>
</organism>
<protein>
    <recommendedName>
        <fullName evidence="1">SH3b domain-containing protein</fullName>
    </recommendedName>
</protein>
<dbReference type="OrthoDB" id="9806267at2"/>
<dbReference type="EMBL" id="JTFC01000042">
    <property type="protein sequence ID" value="RUS52570.1"/>
    <property type="molecule type" value="Genomic_DNA"/>
</dbReference>
<keyword evidence="3" id="KW-1185">Reference proteome</keyword>
<dbReference type="Pfam" id="PF08239">
    <property type="entry name" value="SH3_3"/>
    <property type="match status" value="1"/>
</dbReference>
<name>A0A433RQF6_9BACL</name>
<gene>
    <name evidence="2" type="ORF">QI30_17610</name>
</gene>
<evidence type="ECO:0000259" key="1">
    <source>
        <dbReference type="Pfam" id="PF08239"/>
    </source>
</evidence>
<sequence>MANRQTLSDIVTDCFKEQLMTNYVAKNPVYVRSGPGTGYEALGYLEKDEVVGVFCTAGAWCKVQFHHQIGYVNKLYLQELS</sequence>
<proteinExistence type="predicted"/>
<dbReference type="InterPro" id="IPR003646">
    <property type="entry name" value="SH3-like_bac-type"/>
</dbReference>
<dbReference type="Gene3D" id="2.30.30.40">
    <property type="entry name" value="SH3 Domains"/>
    <property type="match status" value="1"/>
</dbReference>
<accession>A0A433RQF6</accession>
<dbReference type="AlphaFoldDB" id="A0A433RQF6"/>